<evidence type="ECO:0000313" key="2">
    <source>
        <dbReference type="Proteomes" id="UP000274668"/>
    </source>
</evidence>
<sequence length="63" mass="6829">MGKKQGPEVWHARVLRDEAEALAIACRMLEFQLGYLEGRATAEAAAVRAVDNWGAQLMSGAGR</sequence>
<name>A0A3G2KD01_9CAUD</name>
<protein>
    <submittedName>
        <fullName evidence="1">Uncharacterized protein</fullName>
    </submittedName>
</protein>
<accession>A0A3G2KD01</accession>
<organism evidence="1 2">
    <name type="scientific">Arthrobacter phage Andrew</name>
    <dbReference type="NCBI Taxonomy" id="2419946"/>
    <lineage>
        <taxon>Viruses</taxon>
        <taxon>Duplodnaviria</taxon>
        <taxon>Heunggongvirae</taxon>
        <taxon>Uroviricota</taxon>
        <taxon>Caudoviricetes</taxon>
        <taxon>Andrewvirus</taxon>
        <taxon>Andrewvirus andrew</taxon>
    </lineage>
</organism>
<gene>
    <name evidence="1" type="primary">70</name>
    <name evidence="1" type="ORF">PBI_ANDREW_70</name>
</gene>
<proteinExistence type="predicted"/>
<keyword evidence="2" id="KW-1185">Reference proteome</keyword>
<dbReference type="KEGG" id="vg:55006981"/>
<dbReference type="Proteomes" id="UP000274668">
    <property type="component" value="Segment"/>
</dbReference>
<dbReference type="GeneID" id="55006981"/>
<dbReference type="EMBL" id="MH834595">
    <property type="protein sequence ID" value="AYN56882.1"/>
    <property type="molecule type" value="Genomic_DNA"/>
</dbReference>
<evidence type="ECO:0000313" key="1">
    <source>
        <dbReference type="EMBL" id="AYN56882.1"/>
    </source>
</evidence>
<reference evidence="1 2" key="1">
    <citation type="submission" date="2018-09" db="EMBL/GenBank/DDBJ databases">
        <authorList>
            <person name="Rimple P.A."/>
            <person name="Stoner T.H."/>
            <person name="Garlena R.A."/>
            <person name="Russell D.A."/>
            <person name="Pope W.H."/>
            <person name="Jacobs-Sera D."/>
            <person name="Hatfull G.F."/>
        </authorList>
    </citation>
    <scope>NUCLEOTIDE SEQUENCE [LARGE SCALE GENOMIC DNA]</scope>
</reference>
<dbReference type="RefSeq" id="YP_009815756.1">
    <property type="nucleotide sequence ID" value="NC_048098.1"/>
</dbReference>